<evidence type="ECO:0000313" key="8">
    <source>
        <dbReference type="Proteomes" id="UP001142055"/>
    </source>
</evidence>
<keyword evidence="2" id="KW-0547">Nucleotide-binding</keyword>
<dbReference type="Gene3D" id="1.10.510.10">
    <property type="entry name" value="Transferase(Phosphotransferase) domain 1"/>
    <property type="match status" value="1"/>
</dbReference>
<dbReference type="GO" id="GO:0016020">
    <property type="term" value="C:membrane"/>
    <property type="evidence" value="ECO:0007669"/>
    <property type="project" value="TreeGrafter"/>
</dbReference>
<evidence type="ECO:0000256" key="1">
    <source>
        <dbReference type="ARBA" id="ARBA00022679"/>
    </source>
</evidence>
<evidence type="ECO:0000256" key="3">
    <source>
        <dbReference type="ARBA" id="ARBA00022777"/>
    </source>
</evidence>
<organism evidence="7 8">
    <name type="scientific">Blomia tropicalis</name>
    <name type="common">Mite</name>
    <dbReference type="NCBI Taxonomy" id="40697"/>
    <lineage>
        <taxon>Eukaryota</taxon>
        <taxon>Metazoa</taxon>
        <taxon>Ecdysozoa</taxon>
        <taxon>Arthropoda</taxon>
        <taxon>Chelicerata</taxon>
        <taxon>Arachnida</taxon>
        <taxon>Acari</taxon>
        <taxon>Acariformes</taxon>
        <taxon>Sarcoptiformes</taxon>
        <taxon>Astigmata</taxon>
        <taxon>Glycyphagoidea</taxon>
        <taxon>Echimyopodidae</taxon>
        <taxon>Blomia</taxon>
    </lineage>
</organism>
<feature type="region of interest" description="Disordered" evidence="5">
    <location>
        <begin position="100"/>
        <end position="123"/>
    </location>
</feature>
<dbReference type="AlphaFoldDB" id="A0A9Q0M8L7"/>
<dbReference type="GO" id="GO:0005829">
    <property type="term" value="C:cytosol"/>
    <property type="evidence" value="ECO:0007669"/>
    <property type="project" value="TreeGrafter"/>
</dbReference>
<sequence>MRFFDIKRVLVNIKFEVTEMELCGSGSFGRVFSCFAIENGVKTSEKFAVKVIRAESLSTYTLKKWKNRSMREMFYLQSPTKLKKIVGRKINHALRGKYPPGSFLNHSHTEEEAGTSKEPETPNEMCNFEFQTERVMRKLKVVDLVVCGSGAFGTVYSCVGIKNGVKQEDKKLAIKVVRARSLATSTLKKWKRQSKREMYYLHQMKHDNIVKLHDFVWVYNPLKNDEPAYLAMKFEFLETDLERMGKKMGSFSVEILISIAKQIGSAIAYMHSKKIINNDIKPANIMVEKLENGKIGPNSVYKLIDFGLACHTSYSAEKKVPCTMFMGGTMIFMCPEKIGNKSVRKYDPYLSDSYSFGAMLFSLYLGFDEYISLIADADPGQLFLRYLKAWWSRRDQVLTDPHFLYFMGKLLANECQRSFVQDILDTLDNPKYSKIENYFFKPKNGLPKLIE</sequence>
<dbReference type="SUPFAM" id="SSF56112">
    <property type="entry name" value="Protein kinase-like (PK-like)"/>
    <property type="match status" value="2"/>
</dbReference>
<reference evidence="7" key="1">
    <citation type="submission" date="2022-12" db="EMBL/GenBank/DDBJ databases">
        <title>Genome assemblies of Blomia tropicalis.</title>
        <authorList>
            <person name="Cui Y."/>
        </authorList>
    </citation>
    <scope>NUCLEOTIDE SEQUENCE</scope>
    <source>
        <tissue evidence="7">Adult mites</tissue>
    </source>
</reference>
<dbReference type="GO" id="GO:0004674">
    <property type="term" value="F:protein serine/threonine kinase activity"/>
    <property type="evidence" value="ECO:0007669"/>
    <property type="project" value="InterPro"/>
</dbReference>
<dbReference type="Pfam" id="PF00069">
    <property type="entry name" value="Pkinase"/>
    <property type="match status" value="1"/>
</dbReference>
<evidence type="ECO:0000256" key="2">
    <source>
        <dbReference type="ARBA" id="ARBA00022741"/>
    </source>
</evidence>
<dbReference type="InterPro" id="IPR045269">
    <property type="entry name" value="Atg1-like"/>
</dbReference>
<keyword evidence="4" id="KW-0067">ATP-binding</keyword>
<dbReference type="GO" id="GO:0005776">
    <property type="term" value="C:autophagosome"/>
    <property type="evidence" value="ECO:0007669"/>
    <property type="project" value="TreeGrafter"/>
</dbReference>
<dbReference type="PANTHER" id="PTHR24348:SF22">
    <property type="entry name" value="NON-SPECIFIC SERINE_THREONINE PROTEIN KINASE"/>
    <property type="match status" value="1"/>
</dbReference>
<dbReference type="GO" id="GO:0005524">
    <property type="term" value="F:ATP binding"/>
    <property type="evidence" value="ECO:0007669"/>
    <property type="project" value="UniProtKB-KW"/>
</dbReference>
<feature type="compositionally biased region" description="Basic and acidic residues" evidence="5">
    <location>
        <begin position="107"/>
        <end position="120"/>
    </location>
</feature>
<comment type="caution">
    <text evidence="7">The sequence shown here is derived from an EMBL/GenBank/DDBJ whole genome shotgun (WGS) entry which is preliminary data.</text>
</comment>
<name>A0A9Q0M8L7_BLOTA</name>
<accession>A0A9Q0M8L7</accession>
<dbReference type="EMBL" id="JAPWDV010000002">
    <property type="protein sequence ID" value="KAJ6220693.1"/>
    <property type="molecule type" value="Genomic_DNA"/>
</dbReference>
<feature type="domain" description="Protein kinase" evidence="6">
    <location>
        <begin position="141"/>
        <end position="432"/>
    </location>
</feature>
<dbReference type="Proteomes" id="UP001142055">
    <property type="component" value="Chromosome 2"/>
</dbReference>
<dbReference type="GO" id="GO:0000045">
    <property type="term" value="P:autophagosome assembly"/>
    <property type="evidence" value="ECO:0007669"/>
    <property type="project" value="TreeGrafter"/>
</dbReference>
<dbReference type="SMART" id="SM00220">
    <property type="entry name" value="S_TKc"/>
    <property type="match status" value="1"/>
</dbReference>
<evidence type="ECO:0000259" key="6">
    <source>
        <dbReference type="PROSITE" id="PS50011"/>
    </source>
</evidence>
<dbReference type="GO" id="GO:0000407">
    <property type="term" value="C:phagophore assembly site"/>
    <property type="evidence" value="ECO:0007669"/>
    <property type="project" value="TreeGrafter"/>
</dbReference>
<dbReference type="PANTHER" id="PTHR24348">
    <property type="entry name" value="SERINE/THREONINE-PROTEIN KINASE UNC-51-RELATED"/>
    <property type="match status" value="1"/>
</dbReference>
<keyword evidence="8" id="KW-1185">Reference proteome</keyword>
<proteinExistence type="predicted"/>
<dbReference type="InterPro" id="IPR000719">
    <property type="entry name" value="Prot_kinase_dom"/>
</dbReference>
<keyword evidence="3" id="KW-0418">Kinase</keyword>
<gene>
    <name evidence="7" type="ORF">RDWZM_006505</name>
</gene>
<evidence type="ECO:0000256" key="4">
    <source>
        <dbReference type="ARBA" id="ARBA00022840"/>
    </source>
</evidence>
<protein>
    <recommendedName>
        <fullName evidence="6">Protein kinase domain-containing protein</fullName>
    </recommendedName>
</protein>
<dbReference type="PROSITE" id="PS50011">
    <property type="entry name" value="PROTEIN_KINASE_DOM"/>
    <property type="match status" value="1"/>
</dbReference>
<evidence type="ECO:0000256" key="5">
    <source>
        <dbReference type="SAM" id="MobiDB-lite"/>
    </source>
</evidence>
<dbReference type="GO" id="GO:0010506">
    <property type="term" value="P:regulation of autophagy"/>
    <property type="evidence" value="ECO:0007669"/>
    <property type="project" value="InterPro"/>
</dbReference>
<dbReference type="Gene3D" id="3.30.200.20">
    <property type="entry name" value="Phosphorylase Kinase, domain 1"/>
    <property type="match status" value="1"/>
</dbReference>
<keyword evidence="1" id="KW-0808">Transferase</keyword>
<evidence type="ECO:0000313" key="7">
    <source>
        <dbReference type="EMBL" id="KAJ6220693.1"/>
    </source>
</evidence>
<dbReference type="InterPro" id="IPR011009">
    <property type="entry name" value="Kinase-like_dom_sf"/>
</dbReference>